<dbReference type="AlphaFoldDB" id="A0AAD4CPM6"/>
<reference evidence="2" key="2">
    <citation type="submission" date="2020-02" db="EMBL/GenBank/DDBJ databases">
        <authorList>
            <person name="Gilchrist C.L.M."/>
            <person name="Chooi Y.-H."/>
        </authorList>
    </citation>
    <scope>NUCLEOTIDE SEQUENCE</scope>
    <source>
        <strain evidence="2">MST-FP2251</strain>
    </source>
</reference>
<organism evidence="2 3">
    <name type="scientific">Aspergillus nanangensis</name>
    <dbReference type="NCBI Taxonomy" id="2582783"/>
    <lineage>
        <taxon>Eukaryota</taxon>
        <taxon>Fungi</taxon>
        <taxon>Dikarya</taxon>
        <taxon>Ascomycota</taxon>
        <taxon>Pezizomycotina</taxon>
        <taxon>Eurotiomycetes</taxon>
        <taxon>Eurotiomycetidae</taxon>
        <taxon>Eurotiales</taxon>
        <taxon>Aspergillaceae</taxon>
        <taxon>Aspergillus</taxon>
        <taxon>Aspergillus subgen. Circumdati</taxon>
    </lineage>
</organism>
<evidence type="ECO:0000313" key="3">
    <source>
        <dbReference type="Proteomes" id="UP001194746"/>
    </source>
</evidence>
<feature type="region of interest" description="Disordered" evidence="1">
    <location>
        <begin position="441"/>
        <end position="498"/>
    </location>
</feature>
<proteinExistence type="predicted"/>
<name>A0AAD4CPM6_ASPNN</name>
<reference evidence="2" key="1">
    <citation type="journal article" date="2019" name="Beilstein J. Org. Chem.">
        <title>Nanangenines: drimane sesquiterpenoids as the dominant metabolite cohort of a novel Australian fungus, Aspergillus nanangensis.</title>
        <authorList>
            <person name="Lacey H.J."/>
            <person name="Gilchrist C.L.M."/>
            <person name="Crombie A."/>
            <person name="Kalaitzis J.A."/>
            <person name="Vuong D."/>
            <person name="Rutledge P.J."/>
            <person name="Turner P."/>
            <person name="Pitt J.I."/>
            <person name="Lacey E."/>
            <person name="Chooi Y.H."/>
            <person name="Piggott A.M."/>
        </authorList>
    </citation>
    <scope>NUCLEOTIDE SEQUENCE</scope>
    <source>
        <strain evidence="2">MST-FP2251</strain>
    </source>
</reference>
<feature type="compositionally biased region" description="Low complexity" evidence="1">
    <location>
        <begin position="265"/>
        <end position="275"/>
    </location>
</feature>
<feature type="compositionally biased region" description="Basic residues" evidence="1">
    <location>
        <begin position="488"/>
        <end position="498"/>
    </location>
</feature>
<gene>
    <name evidence="2" type="ORF">FE257_007197</name>
</gene>
<feature type="region of interest" description="Disordered" evidence="1">
    <location>
        <begin position="81"/>
        <end position="110"/>
    </location>
</feature>
<comment type="caution">
    <text evidence="2">The sequence shown here is derived from an EMBL/GenBank/DDBJ whole genome shotgun (WGS) entry which is preliminary data.</text>
</comment>
<feature type="compositionally biased region" description="Polar residues" evidence="1">
    <location>
        <begin position="300"/>
        <end position="310"/>
    </location>
</feature>
<accession>A0AAD4CPM6</accession>
<evidence type="ECO:0008006" key="4">
    <source>
        <dbReference type="Google" id="ProtNLM"/>
    </source>
</evidence>
<evidence type="ECO:0000256" key="1">
    <source>
        <dbReference type="SAM" id="MobiDB-lite"/>
    </source>
</evidence>
<dbReference type="Proteomes" id="UP001194746">
    <property type="component" value="Unassembled WGS sequence"/>
</dbReference>
<keyword evidence="3" id="KW-1185">Reference proteome</keyword>
<feature type="compositionally biased region" description="Polar residues" evidence="1">
    <location>
        <begin position="283"/>
        <end position="293"/>
    </location>
</feature>
<protein>
    <recommendedName>
        <fullName evidence="4">Mucin</fullName>
    </recommendedName>
</protein>
<feature type="region of interest" description="Disordered" evidence="1">
    <location>
        <begin position="250"/>
        <end position="310"/>
    </location>
</feature>
<evidence type="ECO:0000313" key="2">
    <source>
        <dbReference type="EMBL" id="KAF9889488.1"/>
    </source>
</evidence>
<dbReference type="EMBL" id="VCAU01000035">
    <property type="protein sequence ID" value="KAF9889488.1"/>
    <property type="molecule type" value="Genomic_DNA"/>
</dbReference>
<sequence>MPTFKESSASNVEVDFDYLPPILKRKFFSNVERLRIRQAQGDRLDGFDYYRPNLACTPRRLHSRPFRSRPYSTIAAKSFNRKRRLQKAPGSSQILRKPHTRQGAHQPTPSDLQYFFALPPKIQQTHFSPEERHHLDQAYRDTEIFDPSDRAIYRLEKTCRSHSSIESCPSGTTAVALSHPSTRYFDSSEVDSDDDMDESLYDSFRWLDEDGELDLTLDEYHAHVVNSTPRLPSRSRPSFRRTWSLNSVGLGRKPSSSVPHRKIPSSSQSSTVPSSLTNVIGRGTTSRPTSRQIHSFHAPRSSTSSVDPSAQYYQDPEARLKLRVYLASPQKFDEAVEFGFPALRDKESRVPERGRNNPKSKTQEFIGTFLEDEDVSTLEEKDGKHATVSRVSYIVENSQDPQSSSLKNIKRQTWVVPSAKAASSGHMNNREMTLKMTLTRPDLRTESPEPPSPAADPLKLEDLPSGGSGSPLWDAEKSETGEQGLMKKMWRKIRKQAT</sequence>